<keyword evidence="4" id="KW-1133">Transmembrane helix</keyword>
<keyword evidence="2" id="KW-0238">DNA-binding</keyword>
<keyword evidence="4" id="KW-0812">Transmembrane</keyword>
<dbReference type="CDD" id="cd06170">
    <property type="entry name" value="LuxR_C_like"/>
    <property type="match status" value="1"/>
</dbReference>
<dbReference type="PROSITE" id="PS50043">
    <property type="entry name" value="HTH_LUXR_2"/>
    <property type="match status" value="1"/>
</dbReference>
<dbReference type="InterPro" id="IPR036388">
    <property type="entry name" value="WH-like_DNA-bd_sf"/>
</dbReference>
<keyword evidence="1" id="KW-0805">Transcription regulation</keyword>
<name>A0ABP8G0H0_9SPHI</name>
<evidence type="ECO:0000259" key="5">
    <source>
        <dbReference type="PROSITE" id="PS50043"/>
    </source>
</evidence>
<keyword evidence="7" id="KW-1185">Reference proteome</keyword>
<dbReference type="InterPro" id="IPR000792">
    <property type="entry name" value="Tscrpt_reg_LuxR_C"/>
</dbReference>
<dbReference type="Gene3D" id="1.10.10.10">
    <property type="entry name" value="Winged helix-like DNA-binding domain superfamily/Winged helix DNA-binding domain"/>
    <property type="match status" value="1"/>
</dbReference>
<feature type="transmembrane region" description="Helical" evidence="4">
    <location>
        <begin position="44"/>
        <end position="62"/>
    </location>
</feature>
<evidence type="ECO:0000256" key="4">
    <source>
        <dbReference type="SAM" id="Phobius"/>
    </source>
</evidence>
<dbReference type="PANTHER" id="PTHR44688">
    <property type="entry name" value="DNA-BINDING TRANSCRIPTIONAL ACTIVATOR DEVR_DOSR"/>
    <property type="match status" value="1"/>
</dbReference>
<comment type="caution">
    <text evidence="6">The sequence shown here is derived from an EMBL/GenBank/DDBJ whole genome shotgun (WGS) entry which is preliminary data.</text>
</comment>
<protein>
    <submittedName>
        <fullName evidence="6">Response regulator transcription factor</fullName>
    </submittedName>
</protein>
<evidence type="ECO:0000256" key="3">
    <source>
        <dbReference type="ARBA" id="ARBA00023163"/>
    </source>
</evidence>
<dbReference type="PANTHER" id="PTHR44688:SF16">
    <property type="entry name" value="DNA-BINDING TRANSCRIPTIONAL ACTIVATOR DEVR_DOSR"/>
    <property type="match status" value="1"/>
</dbReference>
<dbReference type="RefSeq" id="WP_345210013.1">
    <property type="nucleotide sequence ID" value="NZ_BAABFT010000002.1"/>
</dbReference>
<feature type="domain" description="HTH luxR-type" evidence="5">
    <location>
        <begin position="92"/>
        <end position="156"/>
    </location>
</feature>
<feature type="transmembrane region" description="Helical" evidence="4">
    <location>
        <begin position="14"/>
        <end position="32"/>
    </location>
</feature>
<dbReference type="InterPro" id="IPR016032">
    <property type="entry name" value="Sig_transdc_resp-reg_C-effctor"/>
</dbReference>
<evidence type="ECO:0000256" key="2">
    <source>
        <dbReference type="ARBA" id="ARBA00023125"/>
    </source>
</evidence>
<evidence type="ECO:0000313" key="6">
    <source>
        <dbReference type="EMBL" id="GAA4314802.1"/>
    </source>
</evidence>
<proteinExistence type="predicted"/>
<gene>
    <name evidence="6" type="ORF">GCM10023149_11090</name>
</gene>
<sequence length="159" mass="18361">MQTKLNIFNRNKQLILYGISLALLLFLLRWLELKFIIIDNAFEIYAGAIAIIFTALGIWLALKLTKPKVQTVIVEKEIYINQNNDFVLNEDELSRLNLSKRELEVLQLMATGLSNDEIAERLFVSLNTIKTHSSKVFEKLDVKRRTQAVDKAKKLSLIR</sequence>
<evidence type="ECO:0000256" key="1">
    <source>
        <dbReference type="ARBA" id="ARBA00023015"/>
    </source>
</evidence>
<dbReference type="Pfam" id="PF00196">
    <property type="entry name" value="GerE"/>
    <property type="match status" value="1"/>
</dbReference>
<reference evidence="7" key="1">
    <citation type="journal article" date="2019" name="Int. J. Syst. Evol. Microbiol.">
        <title>The Global Catalogue of Microorganisms (GCM) 10K type strain sequencing project: providing services to taxonomists for standard genome sequencing and annotation.</title>
        <authorList>
            <consortium name="The Broad Institute Genomics Platform"/>
            <consortium name="The Broad Institute Genome Sequencing Center for Infectious Disease"/>
            <person name="Wu L."/>
            <person name="Ma J."/>
        </authorList>
    </citation>
    <scope>NUCLEOTIDE SEQUENCE [LARGE SCALE GENOMIC DNA]</scope>
    <source>
        <strain evidence="7">JCM 17705</strain>
    </source>
</reference>
<organism evidence="6 7">
    <name type="scientific">Mucilaginibacter gynuensis</name>
    <dbReference type="NCBI Taxonomy" id="1302236"/>
    <lineage>
        <taxon>Bacteria</taxon>
        <taxon>Pseudomonadati</taxon>
        <taxon>Bacteroidota</taxon>
        <taxon>Sphingobacteriia</taxon>
        <taxon>Sphingobacteriales</taxon>
        <taxon>Sphingobacteriaceae</taxon>
        <taxon>Mucilaginibacter</taxon>
    </lineage>
</organism>
<dbReference type="SMART" id="SM00421">
    <property type="entry name" value="HTH_LUXR"/>
    <property type="match status" value="1"/>
</dbReference>
<keyword evidence="4" id="KW-0472">Membrane</keyword>
<dbReference type="Proteomes" id="UP001500582">
    <property type="component" value="Unassembled WGS sequence"/>
</dbReference>
<accession>A0ABP8G0H0</accession>
<dbReference type="PRINTS" id="PR00038">
    <property type="entry name" value="HTHLUXR"/>
</dbReference>
<evidence type="ECO:0000313" key="7">
    <source>
        <dbReference type="Proteomes" id="UP001500582"/>
    </source>
</evidence>
<keyword evidence="3" id="KW-0804">Transcription</keyword>
<dbReference type="EMBL" id="BAABFT010000002">
    <property type="protein sequence ID" value="GAA4314802.1"/>
    <property type="molecule type" value="Genomic_DNA"/>
</dbReference>
<dbReference type="SUPFAM" id="SSF46894">
    <property type="entry name" value="C-terminal effector domain of the bipartite response regulators"/>
    <property type="match status" value="1"/>
</dbReference>